<evidence type="ECO:0000313" key="1">
    <source>
        <dbReference type="EMBL" id="AXC09540.1"/>
    </source>
</evidence>
<dbReference type="EMBL" id="CP030840">
    <property type="protein sequence ID" value="AXC09540.1"/>
    <property type="molecule type" value="Genomic_DNA"/>
</dbReference>
<keyword evidence="2" id="KW-1185">Reference proteome</keyword>
<dbReference type="KEGG" id="abas:ACPOL_0155"/>
<gene>
    <name evidence="1" type="ORF">ACPOL_0155</name>
</gene>
<evidence type="ECO:0000313" key="2">
    <source>
        <dbReference type="Proteomes" id="UP000253606"/>
    </source>
</evidence>
<name>A0A2Z5FS30_9BACT</name>
<dbReference type="AlphaFoldDB" id="A0A2Z5FS30"/>
<sequence length="446" mass="44608">MQLSALICIVAGAGGCGSSTKPVTLVPPPNVVTGLPTPAAAGPVNTYNGGQSPGAWTLNLDDTKNAFSYQPVTYPAQPVTGSLQVGGGFSSLGAAGLVYEVLGRAAVLRPGSSATSPIFAVPQTGCYAITGKMRFQYIDLYPGSLATFLSETNLDPLGYGSIVASTDPTGKTWQFENLQGSAGPVPNVQASVVSGPASFTGSCAASNSEASIGLSGPSLLDAYWATTDGTAFNGPSFVSSLSPTAQSIVWVGPSGFFAADQSDPVQVPSSGASVAGMAEPASPLSTSAVAAGQYLGFLYQAPISASSGSAATTAFTAPVGFGQVVPSSGSTITGGIFPNDDVTGTPNSDTQITLGTQDSTVNGLYASVSITVLDPAQNCANFPGSPIGFPLSGVSSSVNALGYVTCTFPGVAIAGNPDGKYAIFVSAYNWAAALGGVPEEFFLFQQ</sequence>
<accession>A0A2Z5FS30</accession>
<dbReference type="Proteomes" id="UP000253606">
    <property type="component" value="Chromosome"/>
</dbReference>
<protein>
    <submittedName>
        <fullName evidence="1">Uncharacterized protein</fullName>
    </submittedName>
</protein>
<organism evidence="1 2">
    <name type="scientific">Acidisarcina polymorpha</name>
    <dbReference type="NCBI Taxonomy" id="2211140"/>
    <lineage>
        <taxon>Bacteria</taxon>
        <taxon>Pseudomonadati</taxon>
        <taxon>Acidobacteriota</taxon>
        <taxon>Terriglobia</taxon>
        <taxon>Terriglobales</taxon>
        <taxon>Acidobacteriaceae</taxon>
        <taxon>Acidisarcina</taxon>
    </lineage>
</organism>
<proteinExistence type="predicted"/>
<reference evidence="1 2" key="1">
    <citation type="journal article" date="2018" name="Front. Microbiol.">
        <title>Hydrolytic Capabilities as a Key to Environmental Success: Chitinolytic and Cellulolytic Acidobacteria From Acidic Sub-arctic Soils and Boreal Peatlands.</title>
        <authorList>
            <person name="Belova S.E."/>
            <person name="Ravin N.V."/>
            <person name="Pankratov T.A."/>
            <person name="Rakitin A.L."/>
            <person name="Ivanova A.A."/>
            <person name="Beletsky A.V."/>
            <person name="Mardanov A.V."/>
            <person name="Sinninghe Damste J.S."/>
            <person name="Dedysh S.N."/>
        </authorList>
    </citation>
    <scope>NUCLEOTIDE SEQUENCE [LARGE SCALE GENOMIC DNA]</scope>
    <source>
        <strain evidence="1 2">SBC82</strain>
    </source>
</reference>